<evidence type="ECO:0008006" key="5">
    <source>
        <dbReference type="Google" id="ProtNLM"/>
    </source>
</evidence>
<feature type="region of interest" description="Disordered" evidence="1">
    <location>
        <begin position="19"/>
        <end position="46"/>
    </location>
</feature>
<accession>A0ABY7NN65</accession>
<name>A0ABY7NN65_9SPHN</name>
<gene>
    <name evidence="3" type="ORF">PBT88_02160</name>
</gene>
<proteinExistence type="predicted"/>
<evidence type="ECO:0000256" key="1">
    <source>
        <dbReference type="SAM" id="MobiDB-lite"/>
    </source>
</evidence>
<protein>
    <recommendedName>
        <fullName evidence="5">LTXXQ motif family protein</fullName>
    </recommendedName>
</protein>
<feature type="chain" id="PRO_5046526514" description="LTXXQ motif family protein" evidence="2">
    <location>
        <begin position="22"/>
        <end position="138"/>
    </location>
</feature>
<feature type="signal peptide" evidence="2">
    <location>
        <begin position="1"/>
        <end position="21"/>
    </location>
</feature>
<keyword evidence="2" id="KW-0732">Signal</keyword>
<dbReference type="RefSeq" id="WP_270077606.1">
    <property type="nucleotide sequence ID" value="NZ_CP115174.1"/>
</dbReference>
<dbReference type="EMBL" id="CP115174">
    <property type="protein sequence ID" value="WBO22969.1"/>
    <property type="molecule type" value="Genomic_DNA"/>
</dbReference>
<evidence type="ECO:0000256" key="2">
    <source>
        <dbReference type="SAM" id="SignalP"/>
    </source>
</evidence>
<feature type="region of interest" description="Disordered" evidence="1">
    <location>
        <begin position="62"/>
        <end position="94"/>
    </location>
</feature>
<organism evidence="3 4">
    <name type="scientific">Sphingomonas abietis</name>
    <dbReference type="NCBI Taxonomy" id="3012344"/>
    <lineage>
        <taxon>Bacteria</taxon>
        <taxon>Pseudomonadati</taxon>
        <taxon>Pseudomonadota</taxon>
        <taxon>Alphaproteobacteria</taxon>
        <taxon>Sphingomonadales</taxon>
        <taxon>Sphingomonadaceae</taxon>
        <taxon>Sphingomonas</taxon>
    </lineage>
</organism>
<sequence>MRSPLLAALIASALLAGTAIAGDSPPPAPGMGSPQQAGSRADDMTLLLGLAPQQRPALEAYLQAVAPPPRGDRQDGDHGDGGDRHGPPDAAQMQARIEAAQHFRASLNPDQQARFDAIERVSHGMGSRHRWGGPPPQE</sequence>
<evidence type="ECO:0000313" key="3">
    <source>
        <dbReference type="EMBL" id="WBO22969.1"/>
    </source>
</evidence>
<dbReference type="Proteomes" id="UP001210865">
    <property type="component" value="Chromosome"/>
</dbReference>
<feature type="compositionally biased region" description="Basic and acidic residues" evidence="1">
    <location>
        <begin position="70"/>
        <end position="87"/>
    </location>
</feature>
<keyword evidence="4" id="KW-1185">Reference proteome</keyword>
<reference evidence="3 4" key="1">
    <citation type="submission" date="2022-12" db="EMBL/GenBank/DDBJ databases">
        <title>Sphingomonas abieness sp. nov., an endophytic bacterium isolated from Abies koreana.</title>
        <authorList>
            <person name="Jiang L."/>
            <person name="Lee J."/>
        </authorList>
    </citation>
    <scope>NUCLEOTIDE SEQUENCE [LARGE SCALE GENOMIC DNA]</scope>
    <source>
        <strain evidence="4">PAMB 00755</strain>
    </source>
</reference>
<evidence type="ECO:0000313" key="4">
    <source>
        <dbReference type="Proteomes" id="UP001210865"/>
    </source>
</evidence>